<proteinExistence type="predicted"/>
<accession>A0A131YGJ0</accession>
<reference evidence="1" key="1">
    <citation type="journal article" date="2016" name="Ticks Tick Borne Dis.">
        <title>De novo assembly and annotation of the salivary gland transcriptome of Rhipicephalus appendiculatus male and female ticks during blood feeding.</title>
        <authorList>
            <person name="de Castro M.H."/>
            <person name="de Klerk D."/>
            <person name="Pienaar R."/>
            <person name="Latif A.A."/>
            <person name="Rees D.J."/>
            <person name="Mans B.J."/>
        </authorList>
    </citation>
    <scope>NUCLEOTIDE SEQUENCE</scope>
    <source>
        <tissue evidence="1">Salivary glands</tissue>
    </source>
</reference>
<evidence type="ECO:0000313" key="1">
    <source>
        <dbReference type="EMBL" id="JAP77645.1"/>
    </source>
</evidence>
<name>A0A131YGJ0_RHIAP</name>
<organism evidence="1">
    <name type="scientific">Rhipicephalus appendiculatus</name>
    <name type="common">Brown ear tick</name>
    <dbReference type="NCBI Taxonomy" id="34631"/>
    <lineage>
        <taxon>Eukaryota</taxon>
        <taxon>Metazoa</taxon>
        <taxon>Ecdysozoa</taxon>
        <taxon>Arthropoda</taxon>
        <taxon>Chelicerata</taxon>
        <taxon>Arachnida</taxon>
        <taxon>Acari</taxon>
        <taxon>Parasitiformes</taxon>
        <taxon>Ixodida</taxon>
        <taxon>Ixodoidea</taxon>
        <taxon>Ixodidae</taxon>
        <taxon>Rhipicephalinae</taxon>
        <taxon>Rhipicephalus</taxon>
        <taxon>Rhipicephalus</taxon>
    </lineage>
</organism>
<dbReference type="EMBL" id="GEDV01010912">
    <property type="protein sequence ID" value="JAP77645.1"/>
    <property type="molecule type" value="Transcribed_RNA"/>
</dbReference>
<dbReference type="AlphaFoldDB" id="A0A131YGJ0"/>
<protein>
    <submittedName>
        <fullName evidence="1">Uncharacterized protein</fullName>
    </submittedName>
</protein>
<sequence>MCAKKISSSPVSCATEEDDENTGAHARVRHCGELGRRRRRRKEGQTVLGVRRGRVTGPECRRSGARSTRCCYGLNVAADVLSLLRSLHQGSRFLSNLHNPSVASSSQLALLVSAPRHLASAKALDSPGSEPVST</sequence>